<proteinExistence type="predicted"/>
<feature type="compositionally biased region" description="Polar residues" evidence="1">
    <location>
        <begin position="89"/>
        <end position="101"/>
    </location>
</feature>
<gene>
    <name evidence="2" type="ORF">PXEA_LOCUS27821</name>
</gene>
<evidence type="ECO:0000313" key="2">
    <source>
        <dbReference type="EMBL" id="VEL34381.1"/>
    </source>
</evidence>
<sequence length="107" mass="12152">MRTSAGLGCILSHENFEVAKRFGREAQDRSLLVSKTESRRRVLWPLRLPIHYLWPVPVDQNKAKDATSSPEVPSAQPVPDGTGWKRYGSQLTSCPRQTRNSCFRKLT</sequence>
<feature type="region of interest" description="Disordered" evidence="1">
    <location>
        <begin position="61"/>
        <end position="107"/>
    </location>
</feature>
<organism evidence="2 3">
    <name type="scientific">Protopolystoma xenopodis</name>
    <dbReference type="NCBI Taxonomy" id="117903"/>
    <lineage>
        <taxon>Eukaryota</taxon>
        <taxon>Metazoa</taxon>
        <taxon>Spiralia</taxon>
        <taxon>Lophotrochozoa</taxon>
        <taxon>Platyhelminthes</taxon>
        <taxon>Monogenea</taxon>
        <taxon>Polyopisthocotylea</taxon>
        <taxon>Polystomatidea</taxon>
        <taxon>Polystomatidae</taxon>
        <taxon>Protopolystoma</taxon>
    </lineage>
</organism>
<protein>
    <submittedName>
        <fullName evidence="2">Uncharacterized protein</fullName>
    </submittedName>
</protein>
<evidence type="ECO:0000313" key="3">
    <source>
        <dbReference type="Proteomes" id="UP000784294"/>
    </source>
</evidence>
<accession>A0A3S5B214</accession>
<comment type="caution">
    <text evidence="2">The sequence shown here is derived from an EMBL/GenBank/DDBJ whole genome shotgun (WGS) entry which is preliminary data.</text>
</comment>
<name>A0A3S5B214_9PLAT</name>
<dbReference type="AlphaFoldDB" id="A0A3S5B214"/>
<reference evidence="2" key="1">
    <citation type="submission" date="2018-11" db="EMBL/GenBank/DDBJ databases">
        <authorList>
            <consortium name="Pathogen Informatics"/>
        </authorList>
    </citation>
    <scope>NUCLEOTIDE SEQUENCE</scope>
</reference>
<dbReference type="Proteomes" id="UP000784294">
    <property type="component" value="Unassembled WGS sequence"/>
</dbReference>
<keyword evidence="3" id="KW-1185">Reference proteome</keyword>
<evidence type="ECO:0000256" key="1">
    <source>
        <dbReference type="SAM" id="MobiDB-lite"/>
    </source>
</evidence>
<dbReference type="EMBL" id="CAAALY010247540">
    <property type="protein sequence ID" value="VEL34381.1"/>
    <property type="molecule type" value="Genomic_DNA"/>
</dbReference>